<proteinExistence type="predicted"/>
<evidence type="ECO:0000256" key="7">
    <source>
        <dbReference type="ARBA" id="ARBA00023136"/>
    </source>
</evidence>
<dbReference type="AlphaFoldDB" id="A0A1M4Y7D8"/>
<feature type="transmembrane region" description="Helical" evidence="9">
    <location>
        <begin position="299"/>
        <end position="318"/>
    </location>
</feature>
<organism evidence="10 11">
    <name type="scientific">Seinonella peptonophila</name>
    <dbReference type="NCBI Taxonomy" id="112248"/>
    <lineage>
        <taxon>Bacteria</taxon>
        <taxon>Bacillati</taxon>
        <taxon>Bacillota</taxon>
        <taxon>Bacilli</taxon>
        <taxon>Bacillales</taxon>
        <taxon>Thermoactinomycetaceae</taxon>
        <taxon>Seinonella</taxon>
    </lineage>
</organism>
<dbReference type="STRING" id="112248.SAMN05444392_10689"/>
<dbReference type="PANTHER" id="PTHR32196:SF71">
    <property type="entry name" value="AUTOINDUCER 2 IMPORT SYSTEM PERMEASE PROTEIN LSRD"/>
    <property type="match status" value="1"/>
</dbReference>
<reference evidence="10 11" key="1">
    <citation type="submission" date="2016-11" db="EMBL/GenBank/DDBJ databases">
        <authorList>
            <person name="Jaros S."/>
            <person name="Januszkiewicz K."/>
            <person name="Wedrychowicz H."/>
        </authorList>
    </citation>
    <scope>NUCLEOTIDE SEQUENCE [LARGE SCALE GENOMIC DNA]</scope>
    <source>
        <strain evidence="10 11">DSM 44666</strain>
    </source>
</reference>
<dbReference type="GO" id="GO:0005886">
    <property type="term" value="C:plasma membrane"/>
    <property type="evidence" value="ECO:0007669"/>
    <property type="project" value="UniProtKB-SubCell"/>
</dbReference>
<evidence type="ECO:0000256" key="8">
    <source>
        <dbReference type="ARBA" id="ARBA00039381"/>
    </source>
</evidence>
<keyword evidence="5 9" id="KW-0812">Transmembrane</keyword>
<comment type="subcellular location">
    <subcellularLocation>
        <location evidence="1">Cell membrane</location>
        <topology evidence="1">Multi-pass membrane protein</topology>
    </subcellularLocation>
</comment>
<dbReference type="InterPro" id="IPR001851">
    <property type="entry name" value="ABC_transp_permease"/>
</dbReference>
<feature type="transmembrane region" description="Helical" evidence="9">
    <location>
        <begin position="55"/>
        <end position="74"/>
    </location>
</feature>
<evidence type="ECO:0000256" key="3">
    <source>
        <dbReference type="ARBA" id="ARBA00022475"/>
    </source>
</evidence>
<gene>
    <name evidence="10" type="ORF">SAMN05444392_10689</name>
</gene>
<keyword evidence="2" id="KW-0813">Transport</keyword>
<feature type="transmembrane region" description="Helical" evidence="9">
    <location>
        <begin position="273"/>
        <end position="293"/>
    </location>
</feature>
<evidence type="ECO:0000256" key="9">
    <source>
        <dbReference type="SAM" id="Phobius"/>
    </source>
</evidence>
<evidence type="ECO:0000256" key="2">
    <source>
        <dbReference type="ARBA" id="ARBA00022448"/>
    </source>
</evidence>
<keyword evidence="4" id="KW-0997">Cell inner membrane</keyword>
<evidence type="ECO:0000256" key="6">
    <source>
        <dbReference type="ARBA" id="ARBA00022989"/>
    </source>
</evidence>
<evidence type="ECO:0000313" key="10">
    <source>
        <dbReference type="EMBL" id="SHF01681.1"/>
    </source>
</evidence>
<evidence type="ECO:0000256" key="1">
    <source>
        <dbReference type="ARBA" id="ARBA00004651"/>
    </source>
</evidence>
<accession>A0A1M4Y7D8</accession>
<dbReference type="PANTHER" id="PTHR32196">
    <property type="entry name" value="ABC TRANSPORTER PERMEASE PROTEIN YPHD-RELATED-RELATED"/>
    <property type="match status" value="1"/>
</dbReference>
<dbReference type="OrthoDB" id="9784538at2"/>
<evidence type="ECO:0000256" key="5">
    <source>
        <dbReference type="ARBA" id="ARBA00022692"/>
    </source>
</evidence>
<feature type="transmembrane region" description="Helical" evidence="9">
    <location>
        <begin position="21"/>
        <end position="43"/>
    </location>
</feature>
<feature type="transmembrane region" description="Helical" evidence="9">
    <location>
        <begin position="81"/>
        <end position="99"/>
    </location>
</feature>
<keyword evidence="3" id="KW-1003">Cell membrane</keyword>
<protein>
    <recommendedName>
        <fullName evidence="8">Autoinducer 2 import system permease protein LsrD</fullName>
    </recommendedName>
</protein>
<evidence type="ECO:0000256" key="4">
    <source>
        <dbReference type="ARBA" id="ARBA00022519"/>
    </source>
</evidence>
<evidence type="ECO:0000313" key="11">
    <source>
        <dbReference type="Proteomes" id="UP000184476"/>
    </source>
</evidence>
<sequence length="323" mass="34824">MISRLSQFTKTTFSSITFSREIVLLLLLLLECTIFSFISPYFLSLGNIYDSIRSFIEIGIIALAMTMIIMTGGIDLSVGSLLALVSVVVGFSYSFGLPFPLSMLLGVVIGTLAGLFNGVFIVYFRLHPIAVTLGTYALFRGIGYAISNANAVSVFPGWFAFIGQSYFFGIPTQIYIFLLISIGFYLYLAKTRFGTYISAIGINEEAAKFSGVPINNVKLIVYTLAGFLVSLSSIIYTSRFSTARANAGIEFELIAIAAVVLGGASIKGGKGSVLGTILGLLILAFLKAGLILVGVRNDWGLVANGIVLIIGVFINEYFRNDEE</sequence>
<dbReference type="EMBL" id="FQVL01000006">
    <property type="protein sequence ID" value="SHF01681.1"/>
    <property type="molecule type" value="Genomic_DNA"/>
</dbReference>
<dbReference type="CDD" id="cd06579">
    <property type="entry name" value="TM_PBP1_transp_AraH_like"/>
    <property type="match status" value="1"/>
</dbReference>
<feature type="transmembrane region" description="Helical" evidence="9">
    <location>
        <begin position="219"/>
        <end position="236"/>
    </location>
</feature>
<dbReference type="Proteomes" id="UP000184476">
    <property type="component" value="Unassembled WGS sequence"/>
</dbReference>
<dbReference type="RefSeq" id="WP_073154923.1">
    <property type="nucleotide sequence ID" value="NZ_FQVL01000006.1"/>
</dbReference>
<keyword evidence="7 9" id="KW-0472">Membrane</keyword>
<feature type="transmembrane region" description="Helical" evidence="9">
    <location>
        <begin position="248"/>
        <end position="266"/>
    </location>
</feature>
<feature type="transmembrane region" description="Helical" evidence="9">
    <location>
        <begin position="105"/>
        <end position="126"/>
    </location>
</feature>
<name>A0A1M4Y7D8_9BACL</name>
<dbReference type="GO" id="GO:0022857">
    <property type="term" value="F:transmembrane transporter activity"/>
    <property type="evidence" value="ECO:0007669"/>
    <property type="project" value="InterPro"/>
</dbReference>
<dbReference type="Pfam" id="PF02653">
    <property type="entry name" value="BPD_transp_2"/>
    <property type="match status" value="1"/>
</dbReference>
<feature type="transmembrane region" description="Helical" evidence="9">
    <location>
        <begin position="166"/>
        <end position="188"/>
    </location>
</feature>
<keyword evidence="6 9" id="KW-1133">Transmembrane helix</keyword>
<feature type="transmembrane region" description="Helical" evidence="9">
    <location>
        <begin position="138"/>
        <end position="160"/>
    </location>
</feature>
<keyword evidence="11" id="KW-1185">Reference proteome</keyword>